<dbReference type="Gene3D" id="1.10.10.1100">
    <property type="entry name" value="BFD-like [2Fe-2S]-binding domain"/>
    <property type="match status" value="1"/>
</dbReference>
<feature type="region of interest" description="Disordered" evidence="1">
    <location>
        <begin position="169"/>
        <end position="193"/>
    </location>
</feature>
<dbReference type="EMBL" id="FRXO01000001">
    <property type="protein sequence ID" value="SHO61551.1"/>
    <property type="molecule type" value="Genomic_DNA"/>
</dbReference>
<dbReference type="Proteomes" id="UP000186406">
    <property type="component" value="Unassembled WGS sequence"/>
</dbReference>
<evidence type="ECO:0000313" key="3">
    <source>
        <dbReference type="Proteomes" id="UP000186406"/>
    </source>
</evidence>
<keyword evidence="3" id="KW-1185">Reference proteome</keyword>
<proteinExistence type="predicted"/>
<protein>
    <submittedName>
        <fullName evidence="2">BFD-like [2Fe-2S] binding domain-containing protein</fullName>
    </submittedName>
</protein>
<reference evidence="2 3" key="1">
    <citation type="submission" date="2016-12" db="EMBL/GenBank/DDBJ databases">
        <authorList>
            <person name="Song W.-J."/>
            <person name="Kurnit D.M."/>
        </authorList>
    </citation>
    <scope>NUCLEOTIDE SEQUENCE [LARGE SCALE GENOMIC DNA]</scope>
    <source>
        <strain evidence="2 3">DSM 19599</strain>
    </source>
</reference>
<dbReference type="InterPro" id="IPR041854">
    <property type="entry name" value="BFD-like_2Fe2S-bd_dom_sf"/>
</dbReference>
<dbReference type="AlphaFoldDB" id="A0A1M7Z9F7"/>
<accession>A0A1M7Z9F7</accession>
<gene>
    <name evidence="2" type="ORF">SAMN02745172_00810</name>
</gene>
<name>A0A1M7Z9F7_9HYPH</name>
<sequence length="193" mass="19653">MIVCSCNRLSHRTLAKAAAEIASEPDRGIITPGAVFKSLGCRPECGGCFPLVVDVIHRAAVEAEIADVRLERTTRSGRILLAPRLATALGLEGTAKPAEAACGCQSSHDHDDVRSLPAVHAPVAESEMDKATAATSSGGVVITLALAAVAHADGAAQAEAAEVQAADGRRGVADSNAPDGAATIPDLAFRRTA</sequence>
<organism evidence="2 3">
    <name type="scientific">Pseudoxanthobacter soli DSM 19599</name>
    <dbReference type="NCBI Taxonomy" id="1123029"/>
    <lineage>
        <taxon>Bacteria</taxon>
        <taxon>Pseudomonadati</taxon>
        <taxon>Pseudomonadota</taxon>
        <taxon>Alphaproteobacteria</taxon>
        <taxon>Hyphomicrobiales</taxon>
        <taxon>Segnochrobactraceae</taxon>
        <taxon>Pseudoxanthobacter</taxon>
    </lineage>
</organism>
<evidence type="ECO:0000313" key="2">
    <source>
        <dbReference type="EMBL" id="SHO61551.1"/>
    </source>
</evidence>
<dbReference type="STRING" id="1123029.SAMN02745172_00810"/>
<dbReference type="RefSeq" id="WP_073625831.1">
    <property type="nucleotide sequence ID" value="NZ_FRXO01000001.1"/>
</dbReference>
<evidence type="ECO:0000256" key="1">
    <source>
        <dbReference type="SAM" id="MobiDB-lite"/>
    </source>
</evidence>